<organism evidence="2 3">
    <name type="scientific">Halpernia frigidisoli</name>
    <dbReference type="NCBI Taxonomy" id="1125876"/>
    <lineage>
        <taxon>Bacteria</taxon>
        <taxon>Pseudomonadati</taxon>
        <taxon>Bacteroidota</taxon>
        <taxon>Flavobacteriia</taxon>
        <taxon>Flavobacteriales</taxon>
        <taxon>Weeksellaceae</taxon>
        <taxon>Chryseobacterium group</taxon>
        <taxon>Halpernia</taxon>
    </lineage>
</organism>
<dbReference type="AlphaFoldDB" id="A0A1I3IHF3"/>
<dbReference type="InterPro" id="IPR023888">
    <property type="entry name" value="SdpC-like"/>
</dbReference>
<dbReference type="RefSeq" id="WP_143093390.1">
    <property type="nucleotide sequence ID" value="NZ_FOQT01000005.1"/>
</dbReference>
<protein>
    <submittedName>
        <fullName evidence="2">Antimicrobial peptide, SdpC family</fullName>
    </submittedName>
</protein>
<dbReference type="EMBL" id="FOQT01000005">
    <property type="protein sequence ID" value="SFI47257.1"/>
    <property type="molecule type" value="Genomic_DNA"/>
</dbReference>
<evidence type="ECO:0000313" key="2">
    <source>
        <dbReference type="EMBL" id="SFI47257.1"/>
    </source>
</evidence>
<keyword evidence="1" id="KW-1133">Transmembrane helix</keyword>
<feature type="transmembrane region" description="Helical" evidence="1">
    <location>
        <begin position="191"/>
        <end position="217"/>
    </location>
</feature>
<gene>
    <name evidence="2" type="ORF">SAMN05443292_2606</name>
</gene>
<evidence type="ECO:0000256" key="1">
    <source>
        <dbReference type="SAM" id="Phobius"/>
    </source>
</evidence>
<keyword evidence="1" id="KW-0472">Membrane</keyword>
<accession>A0A1I3IHF3</accession>
<dbReference type="Pfam" id="PF26137">
    <property type="entry name" value="Toxin_SdpC"/>
    <property type="match status" value="1"/>
</dbReference>
<keyword evidence="1" id="KW-0812">Transmembrane</keyword>
<dbReference type="Proteomes" id="UP000198931">
    <property type="component" value="Unassembled WGS sequence"/>
</dbReference>
<evidence type="ECO:0000313" key="3">
    <source>
        <dbReference type="Proteomes" id="UP000198931"/>
    </source>
</evidence>
<dbReference type="PROSITE" id="PS51257">
    <property type="entry name" value="PROKAR_LIPOPROTEIN"/>
    <property type="match status" value="1"/>
</dbReference>
<reference evidence="2 3" key="1">
    <citation type="submission" date="2016-10" db="EMBL/GenBank/DDBJ databases">
        <authorList>
            <person name="de Groot N.N."/>
        </authorList>
    </citation>
    <scope>NUCLEOTIDE SEQUENCE [LARGE SCALE GENOMIC DNA]</scope>
    <source>
        <strain evidence="2 3">DSM 26000</strain>
    </source>
</reference>
<name>A0A1I3IHF3_9FLAO</name>
<sequence>MKKIRRISQNPYFIVLILFNFLFVSCNRSNDVDNFEKPEEVSGKVLFNEIVFGTSNKLNLDHVNEMNAITGTLDKKQKDLYIKTINKIDDKILEQNPKYFDEFKSDLYSKDHYRISASIEDLKTVIEKALMAIPELRDSYVLGMKIAKNVDVKVFTNEDGTLNQQAFKDYMQKEYGDKEIESLIGPTFIGVAVYIALAVSVGVAVNIGAFVFCYYYVRNNCNKMDLSNSKLKNEILVNQIYEKL</sequence>
<dbReference type="STRING" id="1125876.SAMN05443292_2606"/>
<proteinExistence type="predicted"/>
<keyword evidence="3" id="KW-1185">Reference proteome</keyword>